<gene>
    <name evidence="1" type="ORF">MNBD_GAMMA19-896</name>
</gene>
<name>A0A3B1AYG4_9ZZZZ</name>
<proteinExistence type="predicted"/>
<dbReference type="AlphaFoldDB" id="A0A3B1AYG4"/>
<dbReference type="EMBL" id="UOFV01000494">
    <property type="protein sequence ID" value="VAX04733.1"/>
    <property type="molecule type" value="Genomic_DNA"/>
</dbReference>
<evidence type="ECO:0000313" key="1">
    <source>
        <dbReference type="EMBL" id="VAX04733.1"/>
    </source>
</evidence>
<organism evidence="1">
    <name type="scientific">hydrothermal vent metagenome</name>
    <dbReference type="NCBI Taxonomy" id="652676"/>
    <lineage>
        <taxon>unclassified sequences</taxon>
        <taxon>metagenomes</taxon>
        <taxon>ecological metagenomes</taxon>
    </lineage>
</organism>
<dbReference type="SUPFAM" id="SSF81301">
    <property type="entry name" value="Nucleotidyltransferase"/>
    <property type="match status" value="1"/>
</dbReference>
<dbReference type="InterPro" id="IPR043519">
    <property type="entry name" value="NT_sf"/>
</dbReference>
<protein>
    <submittedName>
        <fullName evidence="1">Uncharacterized protein</fullName>
    </submittedName>
</protein>
<reference evidence="1" key="1">
    <citation type="submission" date="2018-06" db="EMBL/GenBank/DDBJ databases">
        <authorList>
            <person name="Zhirakovskaya E."/>
        </authorList>
    </citation>
    <scope>NUCLEOTIDE SEQUENCE</scope>
</reference>
<dbReference type="Gene3D" id="3.30.460.40">
    <property type="match status" value="1"/>
</dbReference>
<sequence>MPKNEYSRPANLDDLRKIIQSLNEKNAEYILIGGYALFSHGYHRATEDIDLLVPNRAASSKAIIDSLLVLADKESANLEAAWFDEGENIRLADEVVVDLIFKVPDRGSVNPTPSGGQGQVVCLGYAAEL</sequence>
<accession>A0A3B1AYG4</accession>